<accession>A0A6J2TDT4</accession>
<keyword evidence="27" id="KW-1185">Reference proteome</keyword>
<evidence type="ECO:0000256" key="7">
    <source>
        <dbReference type="ARBA" id="ARBA00022763"/>
    </source>
</evidence>
<evidence type="ECO:0000256" key="11">
    <source>
        <dbReference type="ARBA" id="ARBA00022840"/>
    </source>
</evidence>
<dbReference type="GO" id="GO:0046872">
    <property type="term" value="F:metal ion binding"/>
    <property type="evidence" value="ECO:0007669"/>
    <property type="project" value="UniProtKB-KW"/>
</dbReference>
<dbReference type="CTD" id="641"/>
<evidence type="ECO:0000256" key="15">
    <source>
        <dbReference type="ARBA" id="ARBA00023242"/>
    </source>
</evidence>
<reference evidence="28" key="1">
    <citation type="submission" date="2025-08" db="UniProtKB">
        <authorList>
            <consortium name="RefSeq"/>
        </authorList>
    </citation>
    <scope>IDENTIFICATION</scope>
    <source>
        <strain evidence="28">11010-0011.00</strain>
        <tissue evidence="28">Whole body</tissue>
    </source>
</reference>
<keyword evidence="14" id="KW-0413">Isomerase</keyword>
<dbReference type="SMART" id="SM00956">
    <property type="entry name" value="RQC"/>
    <property type="match status" value="1"/>
</dbReference>
<evidence type="ECO:0000256" key="10">
    <source>
        <dbReference type="ARBA" id="ARBA00022833"/>
    </source>
</evidence>
<dbReference type="Pfam" id="PF00570">
    <property type="entry name" value="HRDC"/>
    <property type="match status" value="1"/>
</dbReference>
<dbReference type="InterPro" id="IPR004589">
    <property type="entry name" value="DNA_helicase_ATP-dep_RecQ"/>
</dbReference>
<keyword evidence="4" id="KW-0235">DNA replication</keyword>
<dbReference type="InterPro" id="IPR044876">
    <property type="entry name" value="HRDC_dom_sf"/>
</dbReference>
<evidence type="ECO:0000256" key="5">
    <source>
        <dbReference type="ARBA" id="ARBA00022723"/>
    </source>
</evidence>
<evidence type="ECO:0000256" key="3">
    <source>
        <dbReference type="ARBA" id="ARBA00005446"/>
    </source>
</evidence>
<evidence type="ECO:0000313" key="28">
    <source>
        <dbReference type="RefSeq" id="XP_030374936.1"/>
    </source>
</evidence>
<dbReference type="Proteomes" id="UP000504634">
    <property type="component" value="Unplaced"/>
</dbReference>
<dbReference type="FunFam" id="3.40.50.300:FF:000537">
    <property type="entry name" value="Bloom syndrome RecQ-like helicase"/>
    <property type="match status" value="1"/>
</dbReference>
<protein>
    <recommendedName>
        <fullName evidence="20">RecQ-like DNA helicase BLM</fullName>
        <ecNumber evidence="17">5.6.2.4</ecNumber>
    </recommendedName>
    <alternativeName>
        <fullName evidence="21">Bloom syndrome protein homolog</fullName>
    </alternativeName>
    <alternativeName>
        <fullName evidence="18">DNA 3'-5' helicase BLM</fullName>
    </alternativeName>
    <alternativeName>
        <fullName evidence="22">RecQ helicase homolog</fullName>
    </alternativeName>
</protein>
<feature type="compositionally biased region" description="Low complexity" evidence="23">
    <location>
        <begin position="1273"/>
        <end position="1307"/>
    </location>
</feature>
<dbReference type="Pfam" id="PF16124">
    <property type="entry name" value="RecQ_Zn_bind"/>
    <property type="match status" value="1"/>
</dbReference>
<dbReference type="Gene3D" id="1.10.150.80">
    <property type="entry name" value="HRDC domain"/>
    <property type="match status" value="1"/>
</dbReference>
<dbReference type="Pfam" id="PF00271">
    <property type="entry name" value="Helicase_C"/>
    <property type="match status" value="1"/>
</dbReference>
<dbReference type="RefSeq" id="XP_030374936.1">
    <property type="nucleotide sequence ID" value="XM_030519076.1"/>
</dbReference>
<dbReference type="GO" id="GO:0007131">
    <property type="term" value="P:reciprocal meiotic recombination"/>
    <property type="evidence" value="ECO:0007669"/>
    <property type="project" value="UniProtKB-ARBA"/>
</dbReference>
<dbReference type="SMART" id="SM00487">
    <property type="entry name" value="DEXDc"/>
    <property type="match status" value="1"/>
</dbReference>
<dbReference type="FunFam" id="1.10.10.10:FF:000495">
    <property type="entry name" value="RecQ family helicase MusN"/>
    <property type="match status" value="1"/>
</dbReference>
<feature type="region of interest" description="Disordered" evidence="23">
    <location>
        <begin position="527"/>
        <end position="554"/>
    </location>
</feature>
<evidence type="ECO:0000259" key="26">
    <source>
        <dbReference type="PROSITE" id="PS51194"/>
    </source>
</evidence>
<dbReference type="GO" id="GO:0009378">
    <property type="term" value="F:four-way junction helicase activity"/>
    <property type="evidence" value="ECO:0007669"/>
    <property type="project" value="TreeGrafter"/>
</dbReference>
<keyword evidence="15" id="KW-0539">Nucleus</keyword>
<dbReference type="InterPro" id="IPR032284">
    <property type="entry name" value="RecQ_Zn-bd"/>
</dbReference>
<dbReference type="GO" id="GO:0005634">
    <property type="term" value="C:nucleus"/>
    <property type="evidence" value="ECO:0007669"/>
    <property type="project" value="UniProtKB-SubCell"/>
</dbReference>
<dbReference type="SUPFAM" id="SSF52540">
    <property type="entry name" value="P-loop containing nucleoside triphosphate hydrolases"/>
    <property type="match status" value="2"/>
</dbReference>
<feature type="domain" description="HRDC" evidence="24">
    <location>
        <begin position="1133"/>
        <end position="1213"/>
    </location>
</feature>
<evidence type="ECO:0000256" key="20">
    <source>
        <dbReference type="ARBA" id="ARBA00073450"/>
    </source>
</evidence>
<evidence type="ECO:0000256" key="22">
    <source>
        <dbReference type="ARBA" id="ARBA00076271"/>
    </source>
</evidence>
<organism evidence="27 28">
    <name type="scientific">Drosophila lebanonensis</name>
    <name type="common">Fruit fly</name>
    <name type="synonym">Scaptodrosophila lebanonensis</name>
    <dbReference type="NCBI Taxonomy" id="7225"/>
    <lineage>
        <taxon>Eukaryota</taxon>
        <taxon>Metazoa</taxon>
        <taxon>Ecdysozoa</taxon>
        <taxon>Arthropoda</taxon>
        <taxon>Hexapoda</taxon>
        <taxon>Insecta</taxon>
        <taxon>Pterygota</taxon>
        <taxon>Neoptera</taxon>
        <taxon>Endopterygota</taxon>
        <taxon>Diptera</taxon>
        <taxon>Brachycera</taxon>
        <taxon>Muscomorpha</taxon>
        <taxon>Ephydroidea</taxon>
        <taxon>Drosophilidae</taxon>
        <taxon>Scaptodrosophila</taxon>
    </lineage>
</organism>
<comment type="similarity">
    <text evidence="3">Belongs to the helicase family. RecQ subfamily.</text>
</comment>
<dbReference type="GO" id="GO:0005737">
    <property type="term" value="C:cytoplasm"/>
    <property type="evidence" value="ECO:0007669"/>
    <property type="project" value="TreeGrafter"/>
</dbReference>
<evidence type="ECO:0000259" key="25">
    <source>
        <dbReference type="PROSITE" id="PS51192"/>
    </source>
</evidence>
<evidence type="ECO:0000256" key="4">
    <source>
        <dbReference type="ARBA" id="ARBA00022705"/>
    </source>
</evidence>
<dbReference type="GO" id="GO:0043138">
    <property type="term" value="F:3'-5' DNA helicase activity"/>
    <property type="evidence" value="ECO:0007669"/>
    <property type="project" value="UniProtKB-EC"/>
</dbReference>
<keyword evidence="8" id="KW-0378">Hydrolase</keyword>
<dbReference type="Pfam" id="PF09382">
    <property type="entry name" value="RQC"/>
    <property type="match status" value="1"/>
</dbReference>
<dbReference type="EC" id="5.6.2.4" evidence="17"/>
<evidence type="ECO:0000256" key="1">
    <source>
        <dbReference type="ARBA" id="ARBA00001947"/>
    </source>
</evidence>
<dbReference type="InterPro" id="IPR018982">
    <property type="entry name" value="RQC_domain"/>
</dbReference>
<dbReference type="FunFam" id="3.40.50.300:FF:000340">
    <property type="entry name" value="Bloom syndrome, RecQ helicase"/>
    <property type="match status" value="1"/>
</dbReference>
<dbReference type="InterPro" id="IPR001650">
    <property type="entry name" value="Helicase_C-like"/>
</dbReference>
<dbReference type="PROSITE" id="PS50967">
    <property type="entry name" value="HRDC"/>
    <property type="match status" value="1"/>
</dbReference>
<gene>
    <name evidence="28" type="primary">LOC115624375</name>
</gene>
<evidence type="ECO:0000256" key="18">
    <source>
        <dbReference type="ARBA" id="ARBA00044542"/>
    </source>
</evidence>
<keyword evidence="13" id="KW-0234">DNA repair</keyword>
<dbReference type="InterPro" id="IPR002464">
    <property type="entry name" value="DNA/RNA_helicase_DEAH_CS"/>
</dbReference>
<dbReference type="InterPro" id="IPR010997">
    <property type="entry name" value="HRDC-like_sf"/>
</dbReference>
<dbReference type="Gene3D" id="3.40.50.300">
    <property type="entry name" value="P-loop containing nucleotide triphosphate hydrolases"/>
    <property type="match status" value="2"/>
</dbReference>
<evidence type="ECO:0000259" key="24">
    <source>
        <dbReference type="PROSITE" id="PS50967"/>
    </source>
</evidence>
<feature type="compositionally biased region" description="Basic and acidic residues" evidence="23">
    <location>
        <begin position="469"/>
        <end position="481"/>
    </location>
</feature>
<dbReference type="OrthoDB" id="10261556at2759"/>
<feature type="domain" description="Helicase ATP-binding" evidence="25">
    <location>
        <begin position="597"/>
        <end position="772"/>
    </location>
</feature>
<dbReference type="InterPro" id="IPR027417">
    <property type="entry name" value="P-loop_NTPase"/>
</dbReference>
<comment type="subcellular location">
    <subcellularLocation>
        <location evidence="2">Nucleus</location>
    </subcellularLocation>
</comment>
<dbReference type="SMART" id="SM00490">
    <property type="entry name" value="HELICc"/>
    <property type="match status" value="1"/>
</dbReference>
<evidence type="ECO:0000256" key="14">
    <source>
        <dbReference type="ARBA" id="ARBA00023235"/>
    </source>
</evidence>
<dbReference type="PANTHER" id="PTHR13710:SF153">
    <property type="entry name" value="RECQ-LIKE DNA HELICASE BLM"/>
    <property type="match status" value="1"/>
</dbReference>
<name>A0A6J2TDT4_DROLE</name>
<sequence length="1342" mass="149999">MPRESRKQLSMSSFLGLGQSQSKDKPHVRTIPSKVCNPIYLDSSSDDDLPAPVNNTTLIKKYSFKNATQSPPNPCIQLKKESTRATEETKPATDSTPKLKFENLDDILKQDVNYQATLAKLNGHIDKLKLTPRLSLSTSIKSQQSENITPNSSNASTNLDDSFDLMVKQTQNPYELDSKEKQMPQKAVKSPTKPQKHGCSQENKGPLKESLTPPAATTPKISVVFDSTLVDYLHNLAQNDNLKVDNIENNEHILKATFNCCKSTYMELMEKYCELLDQIPASWFNEVSGFETNTFLKLKFMRQKMKEKMELLQIRTAKVQREREECIPDAYSDELELAEQEILEEQQKQNPTSYVNEAPDDLDDLIPAPRTDQNIAVNSTHTSTLKKPQKQTDIRPHGSMVYDLCEGSDNDNSITLGSDKAQPSKFKQTVLESDDDLDDVLAEIADEHDSLNGRKSVYNNYAYRDFEEKKKTSNAAEKSDRNITYPTNSKAGATLDDEGFPVYDEAEFERVYELAASQVQSSKAVSSEKPVSSCSSAPKANATQTNSLSGNFHNNVHNDGVTGEFDGQHFEHSTRLMTALGYNFGLKSFRPNQLQVINATLLGKDCFVLMPTGGGKSLCYQLPAILTEGVTIVISPLKSLIFDQVNKLASLDIYATSLSGEQTLEAARTVYNDLSQRPPLIKLLYVTPEKISSSPRFQDMLDKLHENNYISRFVIDEAHCVSQWGHDFRPDYKKLGILRKRFPNVPTMALTATATPRVRLDIIQQLNLSHCKWFLSSFNRSNLRYKVLPKHGVATLDDISGYIKTRPSTASGIIYCLSRKECEDVAKKMCSNGIRSAAYHAGLSDTERESRQRDWLMNKVRVICATIAFGMGIDKPDVRFVLHYSLPKSIEGYYQEAGRAGRDGDLADCILYYNYSDMLRLKKMLDMDRALRYDVKKMHIDNLYRIVGYCENITDCRRALQLDYFGEHFTSEQCLENRRSACDNCIKKEDFQQIDVLEQCRKVALAVKDICSGRSRFTLLHVADVLKGSMIKKIVDFGHNKTPHHGAMKDWDKMDVQRLLRRMVIDGYLREDLIFTQDIPQAYLYLGPRISELMNGKPSILFALMRKRGARTVATVSDSAPATAGAKAGLDFRDIQERCYNDLLDLCRTIAAARNVTMASIMNMQALKAMAEQLPETEKDMCAMPHVTKANFDKYGAKLLEITRNYASEKLCMLLAMDDEEEAAASGSATATTTIGESRQNFGNDDWDREAALQGDKGGGGTRGGKRKRVGRGRTAGAAKKYRSSTSTTRSPSAGNKATRSSRGARSSTKRGGGTGSGSSGWIGKKTGTSSGFQLMPLPGSR</sequence>
<dbReference type="PROSITE" id="PS00690">
    <property type="entry name" value="DEAH_ATP_HELICASE"/>
    <property type="match status" value="1"/>
</dbReference>
<evidence type="ECO:0000256" key="23">
    <source>
        <dbReference type="SAM" id="MobiDB-lite"/>
    </source>
</evidence>
<feature type="compositionally biased region" description="Low complexity" evidence="23">
    <location>
        <begin position="527"/>
        <end position="536"/>
    </location>
</feature>
<dbReference type="NCBIfam" id="TIGR00614">
    <property type="entry name" value="recQ_fam"/>
    <property type="match status" value="1"/>
</dbReference>
<feature type="region of interest" description="Disordered" evidence="23">
    <location>
        <begin position="138"/>
        <end position="159"/>
    </location>
</feature>
<dbReference type="GO" id="GO:0016787">
    <property type="term" value="F:hydrolase activity"/>
    <property type="evidence" value="ECO:0007669"/>
    <property type="project" value="UniProtKB-KW"/>
</dbReference>
<dbReference type="GO" id="GO:0000724">
    <property type="term" value="P:double-strand break repair via homologous recombination"/>
    <property type="evidence" value="ECO:0007669"/>
    <property type="project" value="UniProtKB-ARBA"/>
</dbReference>
<evidence type="ECO:0000256" key="6">
    <source>
        <dbReference type="ARBA" id="ARBA00022741"/>
    </source>
</evidence>
<dbReference type="SUPFAM" id="SSF47819">
    <property type="entry name" value="HRDC-like"/>
    <property type="match status" value="1"/>
</dbReference>
<dbReference type="PANTHER" id="PTHR13710">
    <property type="entry name" value="DNA HELICASE RECQ FAMILY MEMBER"/>
    <property type="match status" value="1"/>
</dbReference>
<evidence type="ECO:0000256" key="2">
    <source>
        <dbReference type="ARBA" id="ARBA00004123"/>
    </source>
</evidence>
<keyword evidence="11" id="KW-0067">ATP-binding</keyword>
<comment type="catalytic activity">
    <reaction evidence="16">
        <text>Couples ATP hydrolysis with the unwinding of duplex DNA by translocating in the 3'-5' direction.</text>
        <dbReference type="EC" id="5.6.2.4"/>
    </reaction>
</comment>
<keyword evidence="10" id="KW-0862">Zinc</keyword>
<dbReference type="InterPro" id="IPR036388">
    <property type="entry name" value="WH-like_DNA-bd_sf"/>
</dbReference>
<dbReference type="PROSITE" id="PS51194">
    <property type="entry name" value="HELICASE_CTER"/>
    <property type="match status" value="1"/>
</dbReference>
<comment type="catalytic activity">
    <reaction evidence="19">
        <text>ATP + H2O = ADP + phosphate + H(+)</text>
        <dbReference type="Rhea" id="RHEA:13065"/>
        <dbReference type="ChEBI" id="CHEBI:15377"/>
        <dbReference type="ChEBI" id="CHEBI:15378"/>
        <dbReference type="ChEBI" id="CHEBI:30616"/>
        <dbReference type="ChEBI" id="CHEBI:43474"/>
        <dbReference type="ChEBI" id="CHEBI:456216"/>
    </reaction>
</comment>
<dbReference type="GO" id="GO:0005524">
    <property type="term" value="F:ATP binding"/>
    <property type="evidence" value="ECO:0007669"/>
    <property type="project" value="UniProtKB-KW"/>
</dbReference>
<feature type="region of interest" description="Disordered" evidence="23">
    <location>
        <begin position="469"/>
        <end position="490"/>
    </location>
</feature>
<dbReference type="GO" id="GO:0006260">
    <property type="term" value="P:DNA replication"/>
    <property type="evidence" value="ECO:0007669"/>
    <property type="project" value="UniProtKB-KW"/>
</dbReference>
<dbReference type="FunFam" id="1.10.150.80:FF:000013">
    <property type="entry name" value="Bloom syndrome protein homolog"/>
    <property type="match status" value="1"/>
</dbReference>
<feature type="region of interest" description="Disordered" evidence="23">
    <location>
        <begin position="1"/>
        <end position="31"/>
    </location>
</feature>
<evidence type="ECO:0000256" key="8">
    <source>
        <dbReference type="ARBA" id="ARBA00022801"/>
    </source>
</evidence>
<evidence type="ECO:0000313" key="27">
    <source>
        <dbReference type="Proteomes" id="UP000504634"/>
    </source>
</evidence>
<dbReference type="GO" id="GO:0005694">
    <property type="term" value="C:chromosome"/>
    <property type="evidence" value="ECO:0007669"/>
    <property type="project" value="TreeGrafter"/>
</dbReference>
<comment type="cofactor">
    <cofactor evidence="1">
        <name>Zn(2+)</name>
        <dbReference type="ChEBI" id="CHEBI:29105"/>
    </cofactor>
</comment>
<dbReference type="SMART" id="SM00341">
    <property type="entry name" value="HRDC"/>
    <property type="match status" value="1"/>
</dbReference>
<dbReference type="InterPro" id="IPR002121">
    <property type="entry name" value="HRDC_dom"/>
</dbReference>
<feature type="compositionally biased region" description="Low complexity" evidence="23">
    <location>
        <begin position="1225"/>
        <end position="1238"/>
    </location>
</feature>
<evidence type="ECO:0000256" key="16">
    <source>
        <dbReference type="ARBA" id="ARBA00034617"/>
    </source>
</evidence>
<dbReference type="GO" id="GO:0003677">
    <property type="term" value="F:DNA binding"/>
    <property type="evidence" value="ECO:0007669"/>
    <property type="project" value="UniProtKB-KW"/>
</dbReference>
<feature type="domain" description="Helicase C-terminal" evidence="26">
    <location>
        <begin position="795"/>
        <end position="944"/>
    </location>
</feature>
<dbReference type="InterPro" id="IPR014001">
    <property type="entry name" value="Helicase_ATP-bd"/>
</dbReference>
<evidence type="ECO:0000256" key="17">
    <source>
        <dbReference type="ARBA" id="ARBA00034808"/>
    </source>
</evidence>
<dbReference type="PROSITE" id="PS51192">
    <property type="entry name" value="HELICASE_ATP_BIND_1"/>
    <property type="match status" value="1"/>
</dbReference>
<evidence type="ECO:0000256" key="12">
    <source>
        <dbReference type="ARBA" id="ARBA00023125"/>
    </source>
</evidence>
<feature type="region of interest" description="Disordered" evidence="23">
    <location>
        <begin position="1225"/>
        <end position="1342"/>
    </location>
</feature>
<keyword evidence="12" id="KW-0238">DNA-binding</keyword>
<dbReference type="InterPro" id="IPR011545">
    <property type="entry name" value="DEAD/DEAH_box_helicase_dom"/>
</dbReference>
<keyword evidence="7" id="KW-0227">DNA damage</keyword>
<evidence type="ECO:0000256" key="19">
    <source>
        <dbReference type="ARBA" id="ARBA00049360"/>
    </source>
</evidence>
<proteinExistence type="inferred from homology"/>
<feature type="region of interest" description="Disordered" evidence="23">
    <location>
        <begin position="175"/>
        <end position="214"/>
    </location>
</feature>
<dbReference type="Gene3D" id="1.10.10.10">
    <property type="entry name" value="Winged helix-like DNA-binding domain superfamily/Winged helix DNA-binding domain"/>
    <property type="match status" value="1"/>
</dbReference>
<feature type="compositionally biased region" description="Polar residues" evidence="23">
    <location>
        <begin position="541"/>
        <end position="554"/>
    </location>
</feature>
<dbReference type="Pfam" id="PF00270">
    <property type="entry name" value="DEAD"/>
    <property type="match status" value="1"/>
</dbReference>
<keyword evidence="6" id="KW-0547">Nucleotide-binding</keyword>
<keyword evidence="9" id="KW-0347">Helicase</keyword>
<keyword evidence="5" id="KW-0479">Metal-binding</keyword>
<dbReference type="CDD" id="cd18794">
    <property type="entry name" value="SF2_C_RecQ"/>
    <property type="match status" value="1"/>
</dbReference>
<evidence type="ECO:0000256" key="21">
    <source>
        <dbReference type="ARBA" id="ARBA00076065"/>
    </source>
</evidence>
<feature type="compositionally biased region" description="Gly residues" evidence="23">
    <location>
        <begin position="1311"/>
        <end position="1321"/>
    </location>
</feature>
<evidence type="ECO:0000256" key="13">
    <source>
        <dbReference type="ARBA" id="ARBA00023204"/>
    </source>
</evidence>
<feature type="compositionally biased region" description="Polar residues" evidence="23">
    <location>
        <begin position="8"/>
        <end position="21"/>
    </location>
</feature>
<feature type="compositionally biased region" description="Low complexity" evidence="23">
    <location>
        <begin position="1322"/>
        <end position="1332"/>
    </location>
</feature>
<dbReference type="GeneID" id="115624375"/>
<evidence type="ECO:0000256" key="9">
    <source>
        <dbReference type="ARBA" id="ARBA00022806"/>
    </source>
</evidence>